<feature type="compositionally biased region" description="Basic and acidic residues" evidence="1">
    <location>
        <begin position="338"/>
        <end position="354"/>
    </location>
</feature>
<feature type="compositionally biased region" description="Acidic residues" evidence="1">
    <location>
        <begin position="270"/>
        <end position="282"/>
    </location>
</feature>
<evidence type="ECO:0000256" key="1">
    <source>
        <dbReference type="SAM" id="MobiDB-lite"/>
    </source>
</evidence>
<accession>A0A409X5X1</accession>
<feature type="compositionally biased region" description="Basic and acidic residues" evidence="1">
    <location>
        <begin position="195"/>
        <end position="213"/>
    </location>
</feature>
<dbReference type="Proteomes" id="UP000283269">
    <property type="component" value="Unassembled WGS sequence"/>
</dbReference>
<dbReference type="InParanoid" id="A0A409X5X1"/>
<feature type="region of interest" description="Disordered" evidence="1">
    <location>
        <begin position="185"/>
        <end position="358"/>
    </location>
</feature>
<dbReference type="EMBL" id="NHYD01002553">
    <property type="protein sequence ID" value="PPQ86131.1"/>
    <property type="molecule type" value="Genomic_DNA"/>
</dbReference>
<feature type="compositionally biased region" description="Basic and acidic residues" evidence="1">
    <location>
        <begin position="248"/>
        <end position="268"/>
    </location>
</feature>
<proteinExistence type="predicted"/>
<comment type="caution">
    <text evidence="2">The sequence shown here is derived from an EMBL/GenBank/DDBJ whole genome shotgun (WGS) entry which is preliminary data.</text>
</comment>
<sequence length="404" mass="45128">MNASNSSRSQTEKMLAIIKSYCATVSGKEHEVSGADARDHQILLCHGIRQRTRSLRRQHNLRESEQHLTSVNQYTRQNIEHTAKQAVTLRKEKLHVLVVMKREELALTIAQREEAVMEAVRMWEVEIDQACMRREEAVWKEVEERVQWVLDRDAALREEEWRLEDIKREGEAEMSKVEAGLAKAHTCPNPSHQQGAHEHEDRDGENSEEHDSDEHDSEEDNDDDDDARSMSTVVPHELESVEEEDEEARGHRQVERVAPAEEEVRGAVDAEGEAQHEEEEEGGHEKMEATSETADRETVEEDADADRNVEEAEERRREDLGIGQPRTPFHWPVGPCRTETKAGEEQVEVEKASECVEGEAGAGAVAVAKAQAVAEAEAEAGAGAGAVAVAEAPHSDIGSALCQL</sequence>
<keyword evidence="3" id="KW-1185">Reference proteome</keyword>
<feature type="compositionally biased region" description="Basic and acidic residues" evidence="1">
    <location>
        <begin position="283"/>
        <end position="297"/>
    </location>
</feature>
<feature type="compositionally biased region" description="Acidic residues" evidence="1">
    <location>
        <begin position="214"/>
        <end position="226"/>
    </location>
</feature>
<organism evidence="2 3">
    <name type="scientific">Psilocybe cyanescens</name>
    <dbReference type="NCBI Taxonomy" id="93625"/>
    <lineage>
        <taxon>Eukaryota</taxon>
        <taxon>Fungi</taxon>
        <taxon>Dikarya</taxon>
        <taxon>Basidiomycota</taxon>
        <taxon>Agaricomycotina</taxon>
        <taxon>Agaricomycetes</taxon>
        <taxon>Agaricomycetidae</taxon>
        <taxon>Agaricales</taxon>
        <taxon>Agaricineae</taxon>
        <taxon>Strophariaceae</taxon>
        <taxon>Psilocybe</taxon>
    </lineage>
</organism>
<protein>
    <submittedName>
        <fullName evidence="2">Uncharacterized protein</fullName>
    </submittedName>
</protein>
<evidence type="ECO:0000313" key="3">
    <source>
        <dbReference type="Proteomes" id="UP000283269"/>
    </source>
</evidence>
<name>A0A409X5X1_PSICY</name>
<gene>
    <name evidence="2" type="ORF">CVT25_002765</name>
</gene>
<feature type="compositionally biased region" description="Basic and acidic residues" evidence="1">
    <location>
        <begin position="305"/>
        <end position="320"/>
    </location>
</feature>
<evidence type="ECO:0000313" key="2">
    <source>
        <dbReference type="EMBL" id="PPQ86131.1"/>
    </source>
</evidence>
<dbReference type="AlphaFoldDB" id="A0A409X5X1"/>
<reference evidence="2 3" key="1">
    <citation type="journal article" date="2018" name="Evol. Lett.">
        <title>Horizontal gene cluster transfer increased hallucinogenic mushroom diversity.</title>
        <authorList>
            <person name="Reynolds H.T."/>
            <person name="Vijayakumar V."/>
            <person name="Gluck-Thaler E."/>
            <person name="Korotkin H.B."/>
            <person name="Matheny P.B."/>
            <person name="Slot J.C."/>
        </authorList>
    </citation>
    <scope>NUCLEOTIDE SEQUENCE [LARGE SCALE GENOMIC DNA]</scope>
    <source>
        <strain evidence="2 3">2631</strain>
    </source>
</reference>